<dbReference type="Proteomes" id="UP000299102">
    <property type="component" value="Unassembled WGS sequence"/>
</dbReference>
<gene>
    <name evidence="1" type="ORF">EVAR_57069_1</name>
</gene>
<evidence type="ECO:0000313" key="1">
    <source>
        <dbReference type="EMBL" id="GBP71504.1"/>
    </source>
</evidence>
<name>A0A4C1Y991_EUMVA</name>
<dbReference type="EMBL" id="BGZK01001111">
    <property type="protein sequence ID" value="GBP71504.1"/>
    <property type="molecule type" value="Genomic_DNA"/>
</dbReference>
<evidence type="ECO:0000313" key="2">
    <source>
        <dbReference type="Proteomes" id="UP000299102"/>
    </source>
</evidence>
<keyword evidence="2" id="KW-1185">Reference proteome</keyword>
<proteinExistence type="predicted"/>
<dbReference type="AlphaFoldDB" id="A0A4C1Y991"/>
<sequence>MAKPPRNISFSALATTISFKPHRSLSSLFKDTIATEFWAEDWRDYCEPKSSKSRSGHYVKRVPNSFRRYHELKPRKNRVSGRLRNELDDIQTSPHINSTPASRLFAFGDTLKANMILHNRSYYYQFGN</sequence>
<protein>
    <submittedName>
        <fullName evidence="1">Uncharacterized protein</fullName>
    </submittedName>
</protein>
<reference evidence="1 2" key="1">
    <citation type="journal article" date="2019" name="Commun. Biol.">
        <title>The bagworm genome reveals a unique fibroin gene that provides high tensile strength.</title>
        <authorList>
            <person name="Kono N."/>
            <person name="Nakamura H."/>
            <person name="Ohtoshi R."/>
            <person name="Tomita M."/>
            <person name="Numata K."/>
            <person name="Arakawa K."/>
        </authorList>
    </citation>
    <scope>NUCLEOTIDE SEQUENCE [LARGE SCALE GENOMIC DNA]</scope>
</reference>
<organism evidence="1 2">
    <name type="scientific">Eumeta variegata</name>
    <name type="common">Bagworm moth</name>
    <name type="synonym">Eumeta japonica</name>
    <dbReference type="NCBI Taxonomy" id="151549"/>
    <lineage>
        <taxon>Eukaryota</taxon>
        <taxon>Metazoa</taxon>
        <taxon>Ecdysozoa</taxon>
        <taxon>Arthropoda</taxon>
        <taxon>Hexapoda</taxon>
        <taxon>Insecta</taxon>
        <taxon>Pterygota</taxon>
        <taxon>Neoptera</taxon>
        <taxon>Endopterygota</taxon>
        <taxon>Lepidoptera</taxon>
        <taxon>Glossata</taxon>
        <taxon>Ditrysia</taxon>
        <taxon>Tineoidea</taxon>
        <taxon>Psychidae</taxon>
        <taxon>Oiketicinae</taxon>
        <taxon>Eumeta</taxon>
    </lineage>
</organism>
<accession>A0A4C1Y991</accession>
<comment type="caution">
    <text evidence="1">The sequence shown here is derived from an EMBL/GenBank/DDBJ whole genome shotgun (WGS) entry which is preliminary data.</text>
</comment>